<dbReference type="GeneTree" id="ENSGT00950000183015"/>
<keyword evidence="22" id="KW-1185">Reference proteome</keyword>
<dbReference type="PROSITE" id="PS50238">
    <property type="entry name" value="RHOGAP"/>
    <property type="match status" value="1"/>
</dbReference>
<keyword evidence="8" id="KW-0221">Differentiation</keyword>
<dbReference type="GO" id="GO:0051056">
    <property type="term" value="P:regulation of small GTPase mediated signal transduction"/>
    <property type="evidence" value="ECO:0007669"/>
    <property type="project" value="UniProtKB-ARBA"/>
</dbReference>
<dbReference type="GO" id="GO:0007165">
    <property type="term" value="P:signal transduction"/>
    <property type="evidence" value="ECO:0007669"/>
    <property type="project" value="InterPro"/>
</dbReference>
<keyword evidence="10 17" id="KW-0175">Coiled coil</keyword>
<organism evidence="21 22">
    <name type="scientific">Leptobrachium leishanense</name>
    <name type="common">Leishan spiny toad</name>
    <dbReference type="NCBI Taxonomy" id="445787"/>
    <lineage>
        <taxon>Eukaryota</taxon>
        <taxon>Metazoa</taxon>
        <taxon>Chordata</taxon>
        <taxon>Craniata</taxon>
        <taxon>Vertebrata</taxon>
        <taxon>Euteleostomi</taxon>
        <taxon>Amphibia</taxon>
        <taxon>Batrachia</taxon>
        <taxon>Anura</taxon>
        <taxon>Pelobatoidea</taxon>
        <taxon>Megophryidae</taxon>
        <taxon>Leptobrachium</taxon>
    </lineage>
</organism>
<dbReference type="PANTHER" id="PTHR15228">
    <property type="entry name" value="SPERMATHECAL PHYSIOLOGY VARIANT"/>
    <property type="match status" value="1"/>
</dbReference>
<evidence type="ECO:0000313" key="21">
    <source>
        <dbReference type="Ensembl" id="ENSLLEP00000039352.1"/>
    </source>
</evidence>
<evidence type="ECO:0000256" key="15">
    <source>
        <dbReference type="ARBA" id="ARBA00070253"/>
    </source>
</evidence>
<comment type="function">
    <text evidence="13">Rho GTPase-activating protein involved in cell polarity, cell morphology and cytoskeletal organization. Acts as a GTPase activator for the Rac-type GTPase by converting it to an inactive GDP-bound state. Controls actin remodeling by inactivating Rac downstream of Rho leading to suppress leading edge protrusion and promotes cell retraction to achieve cellular polarity. Able to suppress RAC1 and CDC42 activity in vitro. Overexpression induces cell rounding with partial or complete disruption of actin stress fibers and formation of membrane ruffles, lamellipodia, and filopodia. Isoform 2 is a vascular cell-specific GAP involved in modulation of angiogenesis.</text>
</comment>
<dbReference type="GO" id="GO:0005856">
    <property type="term" value="C:cytoskeleton"/>
    <property type="evidence" value="ECO:0007669"/>
    <property type="project" value="UniProtKB-SubCell"/>
</dbReference>
<dbReference type="FunFam" id="2.30.29.30:FF:000286">
    <property type="entry name" value="PH-protein kinase domain containing protein"/>
    <property type="match status" value="1"/>
</dbReference>
<dbReference type="GO" id="GO:0005096">
    <property type="term" value="F:GTPase activator activity"/>
    <property type="evidence" value="ECO:0007669"/>
    <property type="project" value="UniProtKB-KW"/>
</dbReference>
<evidence type="ECO:0000256" key="7">
    <source>
        <dbReference type="ARBA" id="ARBA00022553"/>
    </source>
</evidence>
<evidence type="ECO:0000256" key="14">
    <source>
        <dbReference type="ARBA" id="ARBA00066033"/>
    </source>
</evidence>
<dbReference type="Ensembl" id="ENSLLET00000040935.1">
    <property type="protein sequence ID" value="ENSLLEP00000039352.1"/>
    <property type="gene ID" value="ENSLLEG00000025005.1"/>
</dbReference>
<evidence type="ECO:0000259" key="20">
    <source>
        <dbReference type="PROSITE" id="PS50238"/>
    </source>
</evidence>
<dbReference type="Pfam" id="PF00169">
    <property type="entry name" value="PH"/>
    <property type="match status" value="1"/>
</dbReference>
<dbReference type="InterPro" id="IPR051025">
    <property type="entry name" value="RhoGAP"/>
</dbReference>
<evidence type="ECO:0000256" key="10">
    <source>
        <dbReference type="ARBA" id="ARBA00023054"/>
    </source>
</evidence>
<dbReference type="Gene3D" id="2.30.29.30">
    <property type="entry name" value="Pleckstrin-homology domain (PH domain)/Phosphotyrosine-binding domain (PTB)"/>
    <property type="match status" value="1"/>
</dbReference>
<evidence type="ECO:0000256" key="11">
    <source>
        <dbReference type="ARBA" id="ARBA00023212"/>
    </source>
</evidence>
<dbReference type="SMART" id="SM00324">
    <property type="entry name" value="RhoGAP"/>
    <property type="match status" value="1"/>
</dbReference>
<evidence type="ECO:0000256" key="8">
    <source>
        <dbReference type="ARBA" id="ARBA00022782"/>
    </source>
</evidence>
<dbReference type="InterPro" id="IPR001849">
    <property type="entry name" value="PH_domain"/>
</dbReference>
<feature type="coiled-coil region" evidence="17">
    <location>
        <begin position="556"/>
        <end position="639"/>
    </location>
</feature>
<dbReference type="InterPro" id="IPR011993">
    <property type="entry name" value="PH-like_dom_sf"/>
</dbReference>
<evidence type="ECO:0000256" key="2">
    <source>
        <dbReference type="ARBA" id="ARBA00004282"/>
    </source>
</evidence>
<proteinExistence type="predicted"/>
<dbReference type="PANTHER" id="PTHR15228:SF22">
    <property type="entry name" value="RHO GTPASE-ACTIVATING PROTEIN 22"/>
    <property type="match status" value="1"/>
</dbReference>
<keyword evidence="11" id="KW-0206">Cytoskeleton</keyword>
<dbReference type="AlphaFoldDB" id="A0A8C5QPF6"/>
<dbReference type="GO" id="GO:0030154">
    <property type="term" value="P:cell differentiation"/>
    <property type="evidence" value="ECO:0007669"/>
    <property type="project" value="UniProtKB-KW"/>
</dbReference>
<keyword evidence="4" id="KW-0343">GTPase activation</keyword>
<reference evidence="21" key="1">
    <citation type="submission" date="2025-08" db="UniProtKB">
        <authorList>
            <consortium name="Ensembl"/>
        </authorList>
    </citation>
    <scope>IDENTIFICATION</scope>
</reference>
<keyword evidence="5" id="KW-0217">Developmental protein</keyword>
<dbReference type="OrthoDB" id="185175at2759"/>
<keyword evidence="6" id="KW-0963">Cytoplasm</keyword>
<dbReference type="FunFam" id="1.10.555.10:FF:000015">
    <property type="entry name" value="rho GTPase-activating protein 25 isoform X1"/>
    <property type="match status" value="1"/>
</dbReference>
<dbReference type="Gene3D" id="1.10.555.10">
    <property type="entry name" value="Rho GTPase activation protein"/>
    <property type="match status" value="1"/>
</dbReference>
<evidence type="ECO:0000256" key="16">
    <source>
        <dbReference type="ARBA" id="ARBA00083366"/>
    </source>
</evidence>
<feature type="domain" description="Rho-GAP" evidence="20">
    <location>
        <begin position="157"/>
        <end position="347"/>
    </location>
</feature>
<feature type="region of interest" description="Disordered" evidence="18">
    <location>
        <begin position="445"/>
        <end position="465"/>
    </location>
</feature>
<dbReference type="SUPFAM" id="SSF90257">
    <property type="entry name" value="Myosin rod fragments"/>
    <property type="match status" value="1"/>
</dbReference>
<comment type="subunit">
    <text evidence="14">Interacts with FLNA.</text>
</comment>
<dbReference type="Proteomes" id="UP000694569">
    <property type="component" value="Unplaced"/>
</dbReference>
<accession>A0A8C5QPF6</accession>
<keyword evidence="12" id="KW-0966">Cell projection</keyword>
<evidence type="ECO:0000256" key="18">
    <source>
        <dbReference type="SAM" id="MobiDB-lite"/>
    </source>
</evidence>
<comment type="subcellular location">
    <subcellularLocation>
        <location evidence="2">Cell junction</location>
    </subcellularLocation>
    <subcellularLocation>
        <location evidence="3">Cell projection</location>
    </subcellularLocation>
    <subcellularLocation>
        <location evidence="1">Cytoplasm</location>
        <location evidence="1">Cytoskeleton</location>
    </subcellularLocation>
</comment>
<evidence type="ECO:0000256" key="1">
    <source>
        <dbReference type="ARBA" id="ARBA00004245"/>
    </source>
</evidence>
<evidence type="ECO:0000256" key="12">
    <source>
        <dbReference type="ARBA" id="ARBA00023273"/>
    </source>
</evidence>
<dbReference type="SMART" id="SM00233">
    <property type="entry name" value="PH"/>
    <property type="match status" value="1"/>
</dbReference>
<evidence type="ECO:0000256" key="3">
    <source>
        <dbReference type="ARBA" id="ARBA00004316"/>
    </source>
</evidence>
<evidence type="ECO:0000256" key="4">
    <source>
        <dbReference type="ARBA" id="ARBA00022468"/>
    </source>
</evidence>
<evidence type="ECO:0000256" key="6">
    <source>
        <dbReference type="ARBA" id="ARBA00022490"/>
    </source>
</evidence>
<dbReference type="SUPFAM" id="SSF48350">
    <property type="entry name" value="GTPase activation domain, GAP"/>
    <property type="match status" value="1"/>
</dbReference>
<dbReference type="GO" id="GO:0005925">
    <property type="term" value="C:focal adhesion"/>
    <property type="evidence" value="ECO:0007669"/>
    <property type="project" value="TreeGrafter"/>
</dbReference>
<gene>
    <name evidence="21" type="primary">ARHGAP22</name>
</gene>
<dbReference type="InterPro" id="IPR000198">
    <property type="entry name" value="RhoGAP_dom"/>
</dbReference>
<evidence type="ECO:0000256" key="9">
    <source>
        <dbReference type="ARBA" id="ARBA00022949"/>
    </source>
</evidence>
<dbReference type="CDD" id="cd13263">
    <property type="entry name" value="PH_RhoGap25-like"/>
    <property type="match status" value="1"/>
</dbReference>
<evidence type="ECO:0000259" key="19">
    <source>
        <dbReference type="PROSITE" id="PS50003"/>
    </source>
</evidence>
<dbReference type="PROSITE" id="PS50003">
    <property type="entry name" value="PH_DOMAIN"/>
    <property type="match status" value="1"/>
</dbReference>
<evidence type="ECO:0000313" key="22">
    <source>
        <dbReference type="Proteomes" id="UP000694569"/>
    </source>
</evidence>
<protein>
    <recommendedName>
        <fullName evidence="15">Rho GTPase-activating protein 24</fullName>
    </recommendedName>
    <alternativeName>
        <fullName evidence="16">Rho-type GTPase-activating protein 24</fullName>
    </alternativeName>
</protein>
<dbReference type="SUPFAM" id="SSF50729">
    <property type="entry name" value="PH domain-like"/>
    <property type="match status" value="1"/>
</dbReference>
<sequence>MSMSLLHPKVLQVRRARSRSLVMSENKVPSPVNSPILGHQEQAVKSGWLKKQRSIMKNWQQRWFVLRGQELCYYKDEEETKPQGCIPLPGNHVVEISLQPEETNKHLFEIIPASGEKVAVNHEAFLLMANSQNEMEDWVRAIRRVIWAPFGGAVFGQRLEDAVNEEARTAPLVVEQCVDFIREHGLQEEGLFRLPGQATLVRDLQEAFDCGGKPQFDVSTDVHTVASLLKLYLRELPEPVVPFSRYQEFVACAHILSRDSEEGTEELSRMVNSLPPANYNLLKYICNFLDEVQCHASVNKMSIHNLATVFAPNILRPRLQEPQALIEGASLIQHLMTVLIRDNQHIFKAVKSVTVECTSAPQSDSAEWVPGGGPAGCKQSTNGSQAMETILNGGREQTATKSQTWLNWKSSFRSSISKQGSSSSDIPNLPSSGAWLLNGLSSLRGHHRTSSGERDSVAPQRLSTYDNVPSCPPSFHTSTWSSSSNLSVADSLDSCPVCRSQVSQGSETGWQVSPSPSQRATICLVNSTERMEMCVSSSENSDAITSTSVEAWDTCNKMVTEMKGELSKQRQEYENRIQSLERSRAELRLQINSLQEALEQEKKHCNLLEIKLRNSERGREDAENRNTLLQREMEEFFQTLGSLSQQKDPNPI</sequence>
<evidence type="ECO:0000256" key="17">
    <source>
        <dbReference type="SAM" id="Coils"/>
    </source>
</evidence>
<dbReference type="Pfam" id="PF00620">
    <property type="entry name" value="RhoGAP"/>
    <property type="match status" value="1"/>
</dbReference>
<keyword evidence="9" id="KW-0965">Cell junction</keyword>
<evidence type="ECO:0000256" key="13">
    <source>
        <dbReference type="ARBA" id="ARBA00058502"/>
    </source>
</evidence>
<feature type="domain" description="PH" evidence="19">
    <location>
        <begin position="42"/>
        <end position="147"/>
    </location>
</feature>
<dbReference type="InterPro" id="IPR008936">
    <property type="entry name" value="Rho_GTPase_activation_prot"/>
</dbReference>
<dbReference type="GO" id="GO:0042995">
    <property type="term" value="C:cell projection"/>
    <property type="evidence" value="ECO:0007669"/>
    <property type="project" value="UniProtKB-SubCell"/>
</dbReference>
<evidence type="ECO:0000256" key="5">
    <source>
        <dbReference type="ARBA" id="ARBA00022473"/>
    </source>
</evidence>
<name>A0A8C5QPF6_9ANUR</name>
<reference evidence="21" key="2">
    <citation type="submission" date="2025-09" db="UniProtKB">
        <authorList>
            <consortium name="Ensembl"/>
        </authorList>
    </citation>
    <scope>IDENTIFICATION</scope>
</reference>
<keyword evidence="7" id="KW-0597">Phosphoprotein</keyword>